<evidence type="ECO:0000313" key="2">
    <source>
        <dbReference type="EMBL" id="WDA60650.1"/>
    </source>
</evidence>
<gene>
    <name evidence="2" type="ORF">M8445_16925</name>
</gene>
<sequence length="233" mass="24612">MTSIIQSHRLEQHDIQHLATLAWDRNPRRHDLEAIAASLGKYGYGSPILIDDTSGRIAAGHGVLAAMLIDQAEGRKAPRRVTVVGSQWQVVTIHIQLNPGEVDGYALSDTRTKELGGWDDALLLDVLEELSVLDPTLYGTGFTPTDLEMLQEKIGGELPASFHAVPDPDPARLAAPAPAAPPSVPPASTPASSAPQATYVQTAGHAPTLPPGSLPAPALRTLTCPHCGETIQA</sequence>
<name>A0ABY7V784_9DEIO</name>
<dbReference type="RefSeq" id="WP_273991398.1">
    <property type="nucleotide sequence ID" value="NZ_BAABQT010000029.1"/>
</dbReference>
<accession>A0ABY7V784</accession>
<reference evidence="2 3" key="1">
    <citation type="submission" date="2022-12" db="EMBL/GenBank/DDBJ databases">
        <title>Genome Sequence of Deinococcus aquaticus Type Strain PB314.</title>
        <authorList>
            <person name="Albert C."/>
            <person name="Hill J."/>
            <person name="Boren L."/>
            <person name="Scholz-Ng S."/>
            <person name="Fatema N."/>
            <person name="Grosso R."/>
            <person name="Soboslay E."/>
            <person name="Tuohy J."/>
        </authorList>
    </citation>
    <scope>NUCLEOTIDE SEQUENCE [LARGE SCALE GENOMIC DNA]</scope>
    <source>
        <strain evidence="2 3">PB-314</strain>
        <plasmid evidence="2 3">pDATS02</plasmid>
    </source>
</reference>
<protein>
    <recommendedName>
        <fullName evidence="4">ParB/Sulfiredoxin domain-containing protein</fullName>
    </recommendedName>
</protein>
<feature type="compositionally biased region" description="Pro residues" evidence="1">
    <location>
        <begin position="178"/>
        <end position="188"/>
    </location>
</feature>
<organism evidence="2 3">
    <name type="scientific">Deinococcus aquaticus</name>
    <dbReference type="NCBI Taxonomy" id="328692"/>
    <lineage>
        <taxon>Bacteria</taxon>
        <taxon>Thermotogati</taxon>
        <taxon>Deinococcota</taxon>
        <taxon>Deinococci</taxon>
        <taxon>Deinococcales</taxon>
        <taxon>Deinococcaceae</taxon>
        <taxon>Deinococcus</taxon>
    </lineage>
</organism>
<geneLocation type="plasmid" evidence="2 3">
    <name>pDATS02</name>
</geneLocation>
<evidence type="ECO:0000256" key="1">
    <source>
        <dbReference type="SAM" id="MobiDB-lite"/>
    </source>
</evidence>
<proteinExistence type="predicted"/>
<feature type="region of interest" description="Disordered" evidence="1">
    <location>
        <begin position="160"/>
        <end position="196"/>
    </location>
</feature>
<dbReference type="Proteomes" id="UP001217044">
    <property type="component" value="Plasmid pDATS02"/>
</dbReference>
<keyword evidence="2" id="KW-0614">Plasmid</keyword>
<dbReference type="EMBL" id="CP115167">
    <property type="protein sequence ID" value="WDA60650.1"/>
    <property type="molecule type" value="Genomic_DNA"/>
</dbReference>
<evidence type="ECO:0000313" key="3">
    <source>
        <dbReference type="Proteomes" id="UP001217044"/>
    </source>
</evidence>
<keyword evidence="3" id="KW-1185">Reference proteome</keyword>
<evidence type="ECO:0008006" key="4">
    <source>
        <dbReference type="Google" id="ProtNLM"/>
    </source>
</evidence>